<reference evidence="1" key="1">
    <citation type="submission" date="2022-08" db="EMBL/GenBank/DDBJ databases">
        <title>Genome Sequence of Pycnoporus sanguineus.</title>
        <authorList>
            <person name="Buettner E."/>
        </authorList>
    </citation>
    <scope>NUCLEOTIDE SEQUENCE</scope>
    <source>
        <strain evidence="1">CG-C14</strain>
    </source>
</reference>
<sequence>MFYGHFSPENGQILRTFMPNFATNACGFPYHCQGSSVYIHTPQSIDVPGWKTDTVRHRGPTDYRLLFFDMLLRDFFSAPLPSPCPASSAFRFVPAAAAEALVLTETSVDLPAPPDAIFATCASAALQSAAGSLIAYLFQSLR</sequence>
<protein>
    <submittedName>
        <fullName evidence="1">Uncharacterized protein</fullName>
    </submittedName>
</protein>
<comment type="caution">
    <text evidence="1">The sequence shown here is derived from an EMBL/GenBank/DDBJ whole genome shotgun (WGS) entry which is preliminary data.</text>
</comment>
<evidence type="ECO:0000313" key="2">
    <source>
        <dbReference type="Proteomes" id="UP001144978"/>
    </source>
</evidence>
<keyword evidence="2" id="KW-1185">Reference proteome</keyword>
<dbReference type="EMBL" id="JANSHE010006447">
    <property type="protein sequence ID" value="KAJ2967049.1"/>
    <property type="molecule type" value="Genomic_DNA"/>
</dbReference>
<gene>
    <name evidence="1" type="ORF">NUW54_g13627</name>
</gene>
<dbReference type="Proteomes" id="UP001144978">
    <property type="component" value="Unassembled WGS sequence"/>
</dbReference>
<accession>A0ACC1MJM5</accession>
<name>A0ACC1MJM5_9APHY</name>
<organism evidence="1 2">
    <name type="scientific">Trametes sanguinea</name>
    <dbReference type="NCBI Taxonomy" id="158606"/>
    <lineage>
        <taxon>Eukaryota</taxon>
        <taxon>Fungi</taxon>
        <taxon>Dikarya</taxon>
        <taxon>Basidiomycota</taxon>
        <taxon>Agaricomycotina</taxon>
        <taxon>Agaricomycetes</taxon>
        <taxon>Polyporales</taxon>
        <taxon>Polyporaceae</taxon>
        <taxon>Trametes</taxon>
    </lineage>
</organism>
<proteinExistence type="predicted"/>
<evidence type="ECO:0000313" key="1">
    <source>
        <dbReference type="EMBL" id="KAJ2967049.1"/>
    </source>
</evidence>